<protein>
    <submittedName>
        <fullName evidence="1">Uncharacterized protein</fullName>
    </submittedName>
</protein>
<reference evidence="1 2" key="1">
    <citation type="submission" date="2009-01" db="EMBL/GenBank/DDBJ databases">
        <authorList>
            <person name="Qin X."/>
            <person name="Bachman B."/>
            <person name="Battles P."/>
            <person name="Bell A."/>
            <person name="Bess C."/>
            <person name="Bickham C."/>
            <person name="Chaboub L."/>
            <person name="Chen D."/>
            <person name="Coyle M."/>
            <person name="Deiros D.R."/>
            <person name="Dinh H."/>
            <person name="Forbes L."/>
            <person name="Fowler G."/>
            <person name="Francisco L."/>
            <person name="Fu Q."/>
            <person name="Gubbala S."/>
            <person name="Hale W."/>
            <person name="Han Y."/>
            <person name="Hemphill L."/>
            <person name="Highlander S.K."/>
            <person name="Hirani K."/>
            <person name="Hogues M."/>
            <person name="Jackson L."/>
            <person name="Jakkamsetti A."/>
            <person name="Javaid M."/>
            <person name="Jiang H."/>
            <person name="Korchina V."/>
            <person name="Kovar C."/>
            <person name="Lara F."/>
            <person name="Lee S."/>
            <person name="Mata R."/>
            <person name="Mathew T."/>
            <person name="Moen C."/>
            <person name="Morales K."/>
            <person name="Munidasa M."/>
            <person name="Nazareth L."/>
            <person name="Ngo R."/>
            <person name="Nguyen L."/>
            <person name="Okwuonu G."/>
            <person name="Ongeri F."/>
            <person name="Patil S."/>
            <person name="Petrosino J."/>
            <person name="Pham C."/>
            <person name="Pham P."/>
            <person name="Pu L.-L."/>
            <person name="Puazo M."/>
            <person name="Raj R."/>
            <person name="Reid J."/>
            <person name="Rouhana J."/>
            <person name="Saada N."/>
            <person name="Shang Y."/>
            <person name="Simmons D."/>
            <person name="Thornton R."/>
            <person name="Warren J."/>
            <person name="Weissenberger G."/>
            <person name="Zhang J."/>
            <person name="Zhang L."/>
            <person name="Zhou C."/>
            <person name="Zhu D."/>
            <person name="Muzny D."/>
            <person name="Worley K."/>
            <person name="Gibbs R."/>
        </authorList>
    </citation>
    <scope>NUCLEOTIDE SEQUENCE [LARGE SCALE GENOMIC DNA]</scope>
    <source>
        <strain evidence="1 2">DSM 16047</strain>
    </source>
</reference>
<sequence>MDQQSFAEIKPIFDQMQDRTIANTADFTRLFQILIDHKDLGKEKTQHASEIEDLRYENYYINAISKNLTEFSDLLNKLEGLEAHRIKD</sequence>
<dbReference type="STRING" id="525365.HMPREF0548_0429"/>
<proteinExistence type="predicted"/>
<dbReference type="EMBL" id="ACGU01000016">
    <property type="protein sequence ID" value="EEJ72733.1"/>
    <property type="molecule type" value="Genomic_DNA"/>
</dbReference>
<name>C2EL83_9LACO</name>
<accession>C2EL83</accession>
<evidence type="ECO:0000313" key="2">
    <source>
        <dbReference type="Proteomes" id="UP000005583"/>
    </source>
</evidence>
<comment type="caution">
    <text evidence="1">The sequence shown here is derived from an EMBL/GenBank/DDBJ whole genome shotgun (WGS) entry which is preliminary data.</text>
</comment>
<keyword evidence="2" id="KW-1185">Reference proteome</keyword>
<dbReference type="PATRIC" id="fig|525365.8.peg.626"/>
<dbReference type="RefSeq" id="WP_007126617.1">
    <property type="nucleotide sequence ID" value="NZ_AZFO01000019.1"/>
</dbReference>
<organism evidence="1 2">
    <name type="scientific">Lactobacillus ultunensis DSM 16047</name>
    <dbReference type="NCBI Taxonomy" id="525365"/>
    <lineage>
        <taxon>Bacteria</taxon>
        <taxon>Bacillati</taxon>
        <taxon>Bacillota</taxon>
        <taxon>Bacilli</taxon>
        <taxon>Lactobacillales</taxon>
        <taxon>Lactobacillaceae</taxon>
        <taxon>Lactobacillus</taxon>
    </lineage>
</organism>
<evidence type="ECO:0000313" key="1">
    <source>
        <dbReference type="EMBL" id="EEJ72733.1"/>
    </source>
</evidence>
<dbReference type="AlphaFoldDB" id="C2EL83"/>
<dbReference type="Proteomes" id="UP000005583">
    <property type="component" value="Unassembled WGS sequence"/>
</dbReference>
<gene>
    <name evidence="1" type="ORF">HMPREF0548_0429</name>
</gene>
<dbReference type="HOGENOM" id="CLU_2465196_0_0_9"/>